<comment type="caution">
    <text evidence="5">The sequence shown here is derived from an EMBL/GenBank/DDBJ whole genome shotgun (WGS) entry which is preliminary data.</text>
</comment>
<dbReference type="GO" id="GO:0003712">
    <property type="term" value="F:transcription coregulator activity"/>
    <property type="evidence" value="ECO:0007669"/>
    <property type="project" value="InterPro"/>
</dbReference>
<dbReference type="EMBL" id="SWLB01000014">
    <property type="protein sequence ID" value="KAF3329501.1"/>
    <property type="molecule type" value="Genomic_DNA"/>
</dbReference>
<evidence type="ECO:0000256" key="2">
    <source>
        <dbReference type="ARBA" id="ARBA00008186"/>
    </source>
</evidence>
<comment type="function">
    <text evidence="4">Component of the Mediator complex, a coactivator involved in the regulated transcription of nearly all RNA polymerase II-dependent genes. Mediator functions as a bridge to convey information from gene-specific regulatory proteins to the basal RNA polymerase II transcription machinery. Mediator is recruited to promoters by direct interactions with regulatory proteins and serves as a scaffold for the assembly of a functional pre-initiation complex with RNA polymerase II and the general transcription factors.</text>
</comment>
<evidence type="ECO:0000256" key="3">
    <source>
        <dbReference type="ARBA" id="ARBA00023242"/>
    </source>
</evidence>
<reference evidence="5" key="1">
    <citation type="submission" date="2020-01" db="EMBL/GenBank/DDBJ databases">
        <title>Genome sequence of Kobresia littledalei, the first chromosome-level genome in the family Cyperaceae.</title>
        <authorList>
            <person name="Qu G."/>
        </authorList>
    </citation>
    <scope>NUCLEOTIDE SEQUENCE</scope>
    <source>
        <strain evidence="5">C.B.Clarke</strain>
        <tissue evidence="5">Leaf</tissue>
    </source>
</reference>
<proteinExistence type="inferred from homology"/>
<evidence type="ECO:0000256" key="1">
    <source>
        <dbReference type="ARBA" id="ARBA00004123"/>
    </source>
</evidence>
<dbReference type="AlphaFoldDB" id="A0A833V996"/>
<organism evidence="5 6">
    <name type="scientific">Carex littledalei</name>
    <dbReference type="NCBI Taxonomy" id="544730"/>
    <lineage>
        <taxon>Eukaryota</taxon>
        <taxon>Viridiplantae</taxon>
        <taxon>Streptophyta</taxon>
        <taxon>Embryophyta</taxon>
        <taxon>Tracheophyta</taxon>
        <taxon>Spermatophyta</taxon>
        <taxon>Magnoliopsida</taxon>
        <taxon>Liliopsida</taxon>
        <taxon>Poales</taxon>
        <taxon>Cyperaceae</taxon>
        <taxon>Cyperoideae</taxon>
        <taxon>Cariceae</taxon>
        <taxon>Carex</taxon>
        <taxon>Carex subgen. Euthyceras</taxon>
    </lineage>
</organism>
<evidence type="ECO:0000256" key="4">
    <source>
        <dbReference type="RuleBase" id="RU364147"/>
    </source>
</evidence>
<keyword evidence="3 4" id="KW-0539">Nucleus</keyword>
<dbReference type="Pfam" id="PF10280">
    <property type="entry name" value="Med11"/>
    <property type="match status" value="1"/>
</dbReference>
<dbReference type="InterPro" id="IPR019404">
    <property type="entry name" value="Mediator_Med11"/>
</dbReference>
<evidence type="ECO:0000313" key="5">
    <source>
        <dbReference type="EMBL" id="KAF3329501.1"/>
    </source>
</evidence>
<comment type="similarity">
    <text evidence="2 4">Belongs to the Mediator complex subunit 11 family.</text>
</comment>
<comment type="subunit">
    <text evidence="4">Component of the Mediator complex.</text>
</comment>
<name>A0A833V996_9POAL</name>
<gene>
    <name evidence="4" type="primary">MED11</name>
    <name evidence="5" type="ORF">FCM35_KLT04832</name>
</gene>
<accession>A0A833V996</accession>
<dbReference type="Proteomes" id="UP000623129">
    <property type="component" value="Unassembled WGS sequence"/>
</dbReference>
<dbReference type="GO" id="GO:0016592">
    <property type="term" value="C:mediator complex"/>
    <property type="evidence" value="ECO:0007669"/>
    <property type="project" value="InterPro"/>
</dbReference>
<dbReference type="GO" id="GO:0006357">
    <property type="term" value="P:regulation of transcription by RNA polymerase II"/>
    <property type="evidence" value="ECO:0007669"/>
    <property type="project" value="InterPro"/>
</dbReference>
<dbReference type="OrthoDB" id="5418434at2759"/>
<evidence type="ECO:0000313" key="6">
    <source>
        <dbReference type="Proteomes" id="UP000623129"/>
    </source>
</evidence>
<sequence length="70" mass="7842">MSVLGSQGQSSSLQRLHYVEKRIVRLLELAGAAMDELGNASAPKTEVLALHCREFMMAIKSRYWYGVMLV</sequence>
<keyword evidence="4" id="KW-0805">Transcription regulation</keyword>
<keyword evidence="6" id="KW-1185">Reference proteome</keyword>
<comment type="subcellular location">
    <subcellularLocation>
        <location evidence="1 4">Nucleus</location>
    </subcellularLocation>
</comment>
<keyword evidence="4" id="KW-0010">Activator</keyword>
<dbReference type="PANTHER" id="PTHR22890">
    <property type="entry name" value="MEDIATOR OF RNA POLYMERASE II TRANSCRIPTION SUBUNIT 11"/>
    <property type="match status" value="1"/>
</dbReference>
<protein>
    <recommendedName>
        <fullName evidence="4">Mediator of RNA polymerase II transcription subunit 11</fullName>
    </recommendedName>
    <alternativeName>
        <fullName evidence="4">Mediator complex subunit 11</fullName>
    </alternativeName>
</protein>
<keyword evidence="4" id="KW-0804">Transcription</keyword>